<dbReference type="PANTHER" id="PTHR30024:SF47">
    <property type="entry name" value="TAURINE-BINDING PERIPLASMIC PROTEIN"/>
    <property type="match status" value="1"/>
</dbReference>
<evidence type="ECO:0000259" key="5">
    <source>
        <dbReference type="Pfam" id="PF09084"/>
    </source>
</evidence>
<evidence type="ECO:0000313" key="7">
    <source>
        <dbReference type="Proteomes" id="UP001494902"/>
    </source>
</evidence>
<comment type="caution">
    <text evidence="6">The sequence shown here is derived from an EMBL/GenBank/DDBJ whole genome shotgun (WGS) entry which is preliminary data.</text>
</comment>
<comment type="similarity">
    <text evidence="2">Belongs to the bacterial solute-binding protein SsuA/TauA family.</text>
</comment>
<evidence type="ECO:0000256" key="2">
    <source>
        <dbReference type="ARBA" id="ARBA00010742"/>
    </source>
</evidence>
<dbReference type="InterPro" id="IPR015168">
    <property type="entry name" value="SsuA/THI5"/>
</dbReference>
<dbReference type="PANTHER" id="PTHR30024">
    <property type="entry name" value="ALIPHATIC SULFONATES-BINDING PROTEIN-RELATED"/>
    <property type="match status" value="1"/>
</dbReference>
<evidence type="ECO:0000256" key="1">
    <source>
        <dbReference type="ARBA" id="ARBA00004418"/>
    </source>
</evidence>
<name>A0ABV1KEC2_9PSEU</name>
<evidence type="ECO:0000256" key="4">
    <source>
        <dbReference type="SAM" id="SignalP"/>
    </source>
</evidence>
<dbReference type="EMBL" id="JBEDNQ010000008">
    <property type="protein sequence ID" value="MEQ3552684.1"/>
    <property type="molecule type" value="Genomic_DNA"/>
</dbReference>
<dbReference type="RefSeq" id="WP_349299756.1">
    <property type="nucleotide sequence ID" value="NZ_JBEDNQ010000008.1"/>
</dbReference>
<feature type="chain" id="PRO_5046946920" evidence="4">
    <location>
        <begin position="25"/>
        <end position="320"/>
    </location>
</feature>
<feature type="signal peptide" evidence="4">
    <location>
        <begin position="1"/>
        <end position="24"/>
    </location>
</feature>
<keyword evidence="3 4" id="KW-0732">Signal</keyword>
<dbReference type="Proteomes" id="UP001494902">
    <property type="component" value="Unassembled WGS sequence"/>
</dbReference>
<keyword evidence="7" id="KW-1185">Reference proteome</keyword>
<accession>A0ABV1KEC2</accession>
<dbReference type="SUPFAM" id="SSF53850">
    <property type="entry name" value="Periplasmic binding protein-like II"/>
    <property type="match status" value="1"/>
</dbReference>
<gene>
    <name evidence="6" type="ORF">WIS52_19605</name>
</gene>
<feature type="domain" description="SsuA/THI5-like" evidence="5">
    <location>
        <begin position="49"/>
        <end position="252"/>
    </location>
</feature>
<proteinExistence type="inferred from homology"/>
<protein>
    <submittedName>
        <fullName evidence="6">ABC transporter substrate-binding protein</fullName>
    </submittedName>
</protein>
<organism evidence="6 7">
    <name type="scientific">Pseudonocardia nematodicida</name>
    <dbReference type="NCBI Taxonomy" id="1206997"/>
    <lineage>
        <taxon>Bacteria</taxon>
        <taxon>Bacillati</taxon>
        <taxon>Actinomycetota</taxon>
        <taxon>Actinomycetes</taxon>
        <taxon>Pseudonocardiales</taxon>
        <taxon>Pseudonocardiaceae</taxon>
        <taxon>Pseudonocardia</taxon>
    </lineage>
</organism>
<dbReference type="Gene3D" id="3.40.190.10">
    <property type="entry name" value="Periplasmic binding protein-like II"/>
    <property type="match status" value="2"/>
</dbReference>
<reference evidence="6 7" key="1">
    <citation type="submission" date="2024-03" db="EMBL/GenBank/DDBJ databases">
        <title>Draft genome sequence of Pseudonocardia nematodicida JCM 31783.</title>
        <authorList>
            <person name="Butdee W."/>
            <person name="Duangmal K."/>
        </authorList>
    </citation>
    <scope>NUCLEOTIDE SEQUENCE [LARGE SCALE GENOMIC DNA]</scope>
    <source>
        <strain evidence="6 7">JCM 31783</strain>
    </source>
</reference>
<sequence length="320" mass="33268">MLSATALRRAWPASIATATVLALASCGSGGTTDADRTDLTVGITPSLTFAQVQYAEQNGLFEKHGLNVEVVEKGSSDVPPLLADEYQVSTMAGATYIQAVAEGFGLRALYPGVDGHSGAIGIMAMPDSGIDSIDDLAGRTVAVNQPGAAFEIFTRILLDDAGVDADDVSFSVIPFSAMVEALVRGQVDAAVLTAPFNTIAENQGAVLAVDPFTGPLDGTPIAGFTITEEFAANNPNTITAFVAAMDEAVAAVNAMSQEEFAAFLPSFTSISEEVALQVVKPEFPTRVDTPRLQLLADRMNEIGAIREATDLAPTVVSVNP</sequence>
<evidence type="ECO:0000313" key="6">
    <source>
        <dbReference type="EMBL" id="MEQ3552684.1"/>
    </source>
</evidence>
<comment type="subcellular location">
    <subcellularLocation>
        <location evidence="1">Periplasm</location>
    </subcellularLocation>
</comment>
<dbReference type="Pfam" id="PF09084">
    <property type="entry name" value="NMT1"/>
    <property type="match status" value="1"/>
</dbReference>
<evidence type="ECO:0000256" key="3">
    <source>
        <dbReference type="ARBA" id="ARBA00022729"/>
    </source>
</evidence>